<dbReference type="OrthoDB" id="3169239at2"/>
<evidence type="ECO:0000313" key="4">
    <source>
        <dbReference type="EMBL" id="ORX11788.1"/>
    </source>
</evidence>
<protein>
    <submittedName>
        <fullName evidence="4">NADH:flavin oxidoreductase</fullName>
    </submittedName>
</protein>
<dbReference type="GO" id="GO:0010181">
    <property type="term" value="F:FMN binding"/>
    <property type="evidence" value="ECO:0007669"/>
    <property type="project" value="InterPro"/>
</dbReference>
<dbReference type="AlphaFoldDB" id="A0A1X2F0A3"/>
<proteinExistence type="predicted"/>
<dbReference type="RefSeq" id="WP_085146792.1">
    <property type="nucleotide sequence ID" value="NZ_JACKUA010000032.1"/>
</dbReference>
<sequence length="407" mass="44146">MNTQPNVFTDVFSEAKLGPVTLRNRIIKAATFEASTPNALVTDDLINYHRLPAAGGVGMTTVAYCAVSPGGRTDGWQIWMRPEAIPGLLKLTDAVHAEGAAISAQIGHAGPVANARTNKAQALAPVRFFNPLSMRFAKKATRDDIRDVMEAHANAARLAIDAGFDAVEVHLGHNYLASSFLSPLINRRTDEFGGSLENRAKVARGVVRAVRQAVDAYAPGQIAVTAKLNMSDGVRGGISTEESLQTAKWLEEDGALDAIELTAGSSLVNPMYLFRGDAPVKEFAGAFKPPIRWGVRMMGKNFLRQYPYREAYLLRDAKLFRAELKMPLILLGGITNRDTMDLAMAEGFDFVAMGRALLAEPDLINRIKADGEAHSIKSLCTHCNRCMPTIYSHTHCVVTGAPDALVR</sequence>
<accession>A0A1X2F0A3</accession>
<evidence type="ECO:0000256" key="2">
    <source>
        <dbReference type="ARBA" id="ARBA00023002"/>
    </source>
</evidence>
<dbReference type="EMBL" id="LQQA01000030">
    <property type="protein sequence ID" value="ORX11788.1"/>
    <property type="molecule type" value="Genomic_DNA"/>
</dbReference>
<keyword evidence="2" id="KW-0560">Oxidoreductase</keyword>
<evidence type="ECO:0000256" key="1">
    <source>
        <dbReference type="ARBA" id="ARBA00022630"/>
    </source>
</evidence>
<dbReference type="InterPro" id="IPR013785">
    <property type="entry name" value="Aldolase_TIM"/>
</dbReference>
<organism evidence="4 5">
    <name type="scientific">Mycolicibacterium wolinskyi</name>
    <dbReference type="NCBI Taxonomy" id="59750"/>
    <lineage>
        <taxon>Bacteria</taxon>
        <taxon>Bacillati</taxon>
        <taxon>Actinomycetota</taxon>
        <taxon>Actinomycetes</taxon>
        <taxon>Mycobacteriales</taxon>
        <taxon>Mycobacteriaceae</taxon>
        <taxon>Mycolicibacterium</taxon>
    </lineage>
</organism>
<gene>
    <name evidence="4" type="ORF">AWC31_34585</name>
</gene>
<dbReference type="SUPFAM" id="SSF51395">
    <property type="entry name" value="FMN-linked oxidoreductases"/>
    <property type="match status" value="1"/>
</dbReference>
<dbReference type="GO" id="GO:0016491">
    <property type="term" value="F:oxidoreductase activity"/>
    <property type="evidence" value="ECO:0007669"/>
    <property type="project" value="UniProtKB-KW"/>
</dbReference>
<evidence type="ECO:0000259" key="3">
    <source>
        <dbReference type="Pfam" id="PF00724"/>
    </source>
</evidence>
<reference evidence="4 5" key="1">
    <citation type="submission" date="2016-01" db="EMBL/GenBank/DDBJ databases">
        <title>The new phylogeny of the genus Mycobacterium.</title>
        <authorList>
            <person name="Tarcisio F."/>
            <person name="Conor M."/>
            <person name="Antonella G."/>
            <person name="Elisabetta G."/>
            <person name="Giulia F.S."/>
            <person name="Sara T."/>
            <person name="Anna F."/>
            <person name="Clotilde B."/>
            <person name="Roberto B."/>
            <person name="Veronica D.S."/>
            <person name="Fabio R."/>
            <person name="Monica P."/>
            <person name="Olivier J."/>
            <person name="Enrico T."/>
            <person name="Nicola S."/>
        </authorList>
    </citation>
    <scope>NUCLEOTIDE SEQUENCE [LARGE SCALE GENOMIC DNA]</scope>
    <source>
        <strain evidence="4 5">ATCC 700010</strain>
    </source>
</reference>
<dbReference type="CDD" id="cd02803">
    <property type="entry name" value="OYE_like_FMN_family"/>
    <property type="match status" value="1"/>
</dbReference>
<dbReference type="InterPro" id="IPR001155">
    <property type="entry name" value="OxRdtase_FMN_N"/>
</dbReference>
<dbReference type="Gene3D" id="3.20.20.70">
    <property type="entry name" value="Aldolase class I"/>
    <property type="match status" value="1"/>
</dbReference>
<dbReference type="Proteomes" id="UP000193964">
    <property type="component" value="Unassembled WGS sequence"/>
</dbReference>
<keyword evidence="1" id="KW-0285">Flavoprotein</keyword>
<evidence type="ECO:0000313" key="5">
    <source>
        <dbReference type="Proteomes" id="UP000193964"/>
    </source>
</evidence>
<name>A0A1X2F0A3_9MYCO</name>
<dbReference type="Pfam" id="PF00724">
    <property type="entry name" value="Oxidored_FMN"/>
    <property type="match status" value="1"/>
</dbReference>
<feature type="domain" description="NADH:flavin oxidoreductase/NADH oxidase N-terminal" evidence="3">
    <location>
        <begin position="11"/>
        <end position="253"/>
    </location>
</feature>
<dbReference type="PANTHER" id="PTHR43656">
    <property type="entry name" value="BINDING OXIDOREDUCTASE, PUTATIVE (AFU_ORTHOLOGUE AFUA_2G08260)-RELATED"/>
    <property type="match status" value="1"/>
</dbReference>
<dbReference type="InterPro" id="IPR051799">
    <property type="entry name" value="NADH_flavin_oxidoreductase"/>
</dbReference>
<comment type="caution">
    <text evidence="4">The sequence shown here is derived from an EMBL/GenBank/DDBJ whole genome shotgun (WGS) entry which is preliminary data.</text>
</comment>
<dbReference type="PANTHER" id="PTHR43656:SF2">
    <property type="entry name" value="BINDING OXIDOREDUCTASE, PUTATIVE (AFU_ORTHOLOGUE AFUA_2G08260)-RELATED"/>
    <property type="match status" value="1"/>
</dbReference>